<accession>A0A915JMA2</accession>
<keyword evidence="1" id="KW-1185">Reference proteome</keyword>
<dbReference type="WBParaSite" id="nRc.2.0.1.t27238-RA">
    <property type="protein sequence ID" value="nRc.2.0.1.t27238-RA"/>
    <property type="gene ID" value="nRc.2.0.1.g27238"/>
</dbReference>
<sequence length="123" mass="13919">MCKGSFIVAFFGETERKEIDSTFLSESEIFVPFGSVGGDVDLIGAGLFAGHLRPIAQTWKSLLFLLPNENLYDQKFPIIRTPLKNYTVEDYEELFEDIGIQEIIPAYLRVKNSIKAMEPPNVE</sequence>
<name>A0A915JMA2_ROMCU</name>
<evidence type="ECO:0000313" key="2">
    <source>
        <dbReference type="WBParaSite" id="nRc.2.0.1.t27238-RA"/>
    </source>
</evidence>
<reference evidence="2" key="1">
    <citation type="submission" date="2022-11" db="UniProtKB">
        <authorList>
            <consortium name="WormBaseParasite"/>
        </authorList>
    </citation>
    <scope>IDENTIFICATION</scope>
</reference>
<evidence type="ECO:0000313" key="1">
    <source>
        <dbReference type="Proteomes" id="UP000887565"/>
    </source>
</evidence>
<protein>
    <submittedName>
        <fullName evidence="2">Uncharacterized protein</fullName>
    </submittedName>
</protein>
<organism evidence="1 2">
    <name type="scientific">Romanomermis culicivorax</name>
    <name type="common">Nematode worm</name>
    <dbReference type="NCBI Taxonomy" id="13658"/>
    <lineage>
        <taxon>Eukaryota</taxon>
        <taxon>Metazoa</taxon>
        <taxon>Ecdysozoa</taxon>
        <taxon>Nematoda</taxon>
        <taxon>Enoplea</taxon>
        <taxon>Dorylaimia</taxon>
        <taxon>Mermithida</taxon>
        <taxon>Mermithoidea</taxon>
        <taxon>Mermithidae</taxon>
        <taxon>Romanomermis</taxon>
    </lineage>
</organism>
<dbReference type="Proteomes" id="UP000887565">
    <property type="component" value="Unplaced"/>
</dbReference>
<dbReference type="AlphaFoldDB" id="A0A915JMA2"/>
<proteinExistence type="predicted"/>